<feature type="signal peptide" evidence="1">
    <location>
        <begin position="1"/>
        <end position="21"/>
    </location>
</feature>
<keyword evidence="1" id="KW-0732">Signal</keyword>
<keyword evidence="3" id="KW-1185">Reference proteome</keyword>
<evidence type="ECO:0000313" key="3">
    <source>
        <dbReference type="Proteomes" id="UP000183760"/>
    </source>
</evidence>
<dbReference type="EMBL" id="FOIB01000005">
    <property type="protein sequence ID" value="SEU14351.1"/>
    <property type="molecule type" value="Genomic_DNA"/>
</dbReference>
<comment type="caution">
    <text evidence="2">The sequence shown here is derived from an EMBL/GenBank/DDBJ whole genome shotgun (WGS) entry which is preliminary data.</text>
</comment>
<evidence type="ECO:0000256" key="1">
    <source>
        <dbReference type="SAM" id="SignalP"/>
    </source>
</evidence>
<evidence type="ECO:0008006" key="4">
    <source>
        <dbReference type="Google" id="ProtNLM"/>
    </source>
</evidence>
<proteinExistence type="predicted"/>
<protein>
    <recommendedName>
        <fullName evidence="4">Lipoprotein</fullName>
    </recommendedName>
</protein>
<feature type="chain" id="PRO_5045699309" description="Lipoprotein" evidence="1">
    <location>
        <begin position="22"/>
        <end position="246"/>
    </location>
</feature>
<reference evidence="2 3" key="1">
    <citation type="submission" date="2016-10" db="EMBL/GenBank/DDBJ databases">
        <authorList>
            <person name="Varghese N."/>
            <person name="Submissions S."/>
        </authorList>
    </citation>
    <scope>NUCLEOTIDE SEQUENCE [LARGE SCALE GENOMIC DNA]</scope>
    <source>
        <strain evidence="2 3">DSM 16525</strain>
    </source>
</reference>
<dbReference type="PROSITE" id="PS51257">
    <property type="entry name" value="PROKAR_LIPOPROTEIN"/>
    <property type="match status" value="1"/>
</dbReference>
<dbReference type="RefSeq" id="WP_074955654.1">
    <property type="nucleotide sequence ID" value="NZ_FOIB01000005.1"/>
</dbReference>
<sequence>MAPPARPSLTLFLALALGALAGCAPSAVGPMVMRLGPGSAQQRMLQAGIRTGPRLSAPIAGTVPSVGTDDRFRGDDASFSTQQWGLAFDAAMTWPLTERLHLHTGLQGEMFLPLPVPGYGVYAGMSYYIGSESLGFAPSLAVRGASDFGISSSKGGPGSMAGAEATCALTFSPESGVSVGLVPFVAVHTLSSHGVSNGSLYYGGVVAARFTWGWLDTLELSGGFGRAKVGDSTSWNVPIVGVRGGR</sequence>
<gene>
    <name evidence="2" type="ORF">SAMN05443572_105271</name>
</gene>
<dbReference type="Proteomes" id="UP000183760">
    <property type="component" value="Unassembled WGS sequence"/>
</dbReference>
<organism evidence="2 3">
    <name type="scientific">Myxococcus fulvus</name>
    <dbReference type="NCBI Taxonomy" id="33"/>
    <lineage>
        <taxon>Bacteria</taxon>
        <taxon>Pseudomonadati</taxon>
        <taxon>Myxococcota</taxon>
        <taxon>Myxococcia</taxon>
        <taxon>Myxococcales</taxon>
        <taxon>Cystobacterineae</taxon>
        <taxon>Myxococcaceae</taxon>
        <taxon>Myxococcus</taxon>
    </lineage>
</organism>
<accession>A0ABY1CK78</accession>
<evidence type="ECO:0000313" key="2">
    <source>
        <dbReference type="EMBL" id="SEU14351.1"/>
    </source>
</evidence>
<name>A0ABY1CK78_MYXFU</name>